<comment type="caution">
    <text evidence="3">The sequence shown here is derived from an EMBL/GenBank/DDBJ whole genome shotgun (WGS) entry which is preliminary data.</text>
</comment>
<reference evidence="3" key="2">
    <citation type="journal article" date="2024" name="Plant">
        <title>Genomic evolution and insights into agronomic trait innovations of Sesamum species.</title>
        <authorList>
            <person name="Miao H."/>
            <person name="Wang L."/>
            <person name="Qu L."/>
            <person name="Liu H."/>
            <person name="Sun Y."/>
            <person name="Le M."/>
            <person name="Wang Q."/>
            <person name="Wei S."/>
            <person name="Zheng Y."/>
            <person name="Lin W."/>
            <person name="Duan Y."/>
            <person name="Cao H."/>
            <person name="Xiong S."/>
            <person name="Wang X."/>
            <person name="Wei L."/>
            <person name="Li C."/>
            <person name="Ma Q."/>
            <person name="Ju M."/>
            <person name="Zhao R."/>
            <person name="Li G."/>
            <person name="Mu C."/>
            <person name="Tian Q."/>
            <person name="Mei H."/>
            <person name="Zhang T."/>
            <person name="Gao T."/>
            <person name="Zhang H."/>
        </authorList>
    </citation>
    <scope>NUCLEOTIDE SEQUENCE</scope>
    <source>
        <strain evidence="3">G02</strain>
    </source>
</reference>
<name>A0AAW2KI23_SESRA</name>
<dbReference type="AlphaFoldDB" id="A0AAW2KI23"/>
<reference evidence="3" key="1">
    <citation type="submission" date="2020-06" db="EMBL/GenBank/DDBJ databases">
        <authorList>
            <person name="Li T."/>
            <person name="Hu X."/>
            <person name="Zhang T."/>
            <person name="Song X."/>
            <person name="Zhang H."/>
            <person name="Dai N."/>
            <person name="Sheng W."/>
            <person name="Hou X."/>
            <person name="Wei L."/>
        </authorList>
    </citation>
    <scope>NUCLEOTIDE SEQUENCE</scope>
    <source>
        <strain evidence="3">G02</strain>
        <tissue evidence="3">Leaf</tissue>
    </source>
</reference>
<keyword evidence="2" id="KW-0812">Transmembrane</keyword>
<dbReference type="PANTHER" id="PTHR33973:SF4">
    <property type="entry name" value="OS07G0153300 PROTEIN"/>
    <property type="match status" value="1"/>
</dbReference>
<feature type="transmembrane region" description="Helical" evidence="2">
    <location>
        <begin position="6"/>
        <end position="26"/>
    </location>
</feature>
<organism evidence="3">
    <name type="scientific">Sesamum radiatum</name>
    <name type="common">Black benniseed</name>
    <dbReference type="NCBI Taxonomy" id="300843"/>
    <lineage>
        <taxon>Eukaryota</taxon>
        <taxon>Viridiplantae</taxon>
        <taxon>Streptophyta</taxon>
        <taxon>Embryophyta</taxon>
        <taxon>Tracheophyta</taxon>
        <taxon>Spermatophyta</taxon>
        <taxon>Magnoliopsida</taxon>
        <taxon>eudicotyledons</taxon>
        <taxon>Gunneridae</taxon>
        <taxon>Pentapetalae</taxon>
        <taxon>asterids</taxon>
        <taxon>lamiids</taxon>
        <taxon>Lamiales</taxon>
        <taxon>Pedaliaceae</taxon>
        <taxon>Sesamum</taxon>
    </lineage>
</organism>
<feature type="region of interest" description="Disordered" evidence="1">
    <location>
        <begin position="62"/>
        <end position="89"/>
    </location>
</feature>
<protein>
    <submittedName>
        <fullName evidence="3">Uncharacterized protein</fullName>
    </submittedName>
</protein>
<proteinExistence type="predicted"/>
<dbReference type="PANTHER" id="PTHR33973">
    <property type="entry name" value="OS07G0153300 PROTEIN"/>
    <property type="match status" value="1"/>
</dbReference>
<evidence type="ECO:0000256" key="2">
    <source>
        <dbReference type="SAM" id="Phobius"/>
    </source>
</evidence>
<dbReference type="InterPro" id="IPR010775">
    <property type="entry name" value="DUF1365"/>
</dbReference>
<keyword evidence="2" id="KW-0472">Membrane</keyword>
<gene>
    <name evidence="3" type="ORF">Sradi_5965600</name>
</gene>
<evidence type="ECO:0000256" key="1">
    <source>
        <dbReference type="SAM" id="MobiDB-lite"/>
    </source>
</evidence>
<sequence length="225" mass="25127">MELPYLLCSILSTAITSLFLSVLLPFRYFLRRIATHAPLGTPATLSLFTRAPYGTSAAALSTTHSATRSAMPSSTSTVRPTRRPTTSLPMMPVVLPRPMDLCNFPHSLTSIRIQHLRFLLTIPPSVGYEQNPLSLYYCYDVEGSKRTLRKCIAEVTNTPWGERVTFLFNPNSDLVAKPLHVSPFMTQPHHVFAGASLEGWGRLGRVYLQKSRTEEGLKFLTSNQE</sequence>
<dbReference type="Pfam" id="PF07103">
    <property type="entry name" value="DUF1365"/>
    <property type="match status" value="1"/>
</dbReference>
<keyword evidence="2" id="KW-1133">Transmembrane helix</keyword>
<dbReference type="EMBL" id="JACGWJ010000028">
    <property type="protein sequence ID" value="KAL0305483.1"/>
    <property type="molecule type" value="Genomic_DNA"/>
</dbReference>
<evidence type="ECO:0000313" key="3">
    <source>
        <dbReference type="EMBL" id="KAL0305483.1"/>
    </source>
</evidence>
<accession>A0AAW2KI23</accession>